<proteinExistence type="predicted"/>
<dbReference type="AlphaFoldDB" id="A0A2T9YA03"/>
<dbReference type="Proteomes" id="UP000245383">
    <property type="component" value="Unassembled WGS sequence"/>
</dbReference>
<evidence type="ECO:0000313" key="1">
    <source>
        <dbReference type="EMBL" id="PVU89171.1"/>
    </source>
</evidence>
<evidence type="ECO:0008006" key="3">
    <source>
        <dbReference type="Google" id="ProtNLM"/>
    </source>
</evidence>
<name>A0A2T9YA03_9FUNG</name>
<gene>
    <name evidence="1" type="ORF">BB561_005499</name>
</gene>
<keyword evidence="2" id="KW-1185">Reference proteome</keyword>
<evidence type="ECO:0000313" key="2">
    <source>
        <dbReference type="Proteomes" id="UP000245383"/>
    </source>
</evidence>
<protein>
    <recommendedName>
        <fullName evidence="3">Reverse transcriptase domain-containing protein</fullName>
    </recommendedName>
</protein>
<dbReference type="EMBL" id="MBFR01000334">
    <property type="protein sequence ID" value="PVU89171.1"/>
    <property type="molecule type" value="Genomic_DNA"/>
</dbReference>
<dbReference type="OrthoDB" id="5573226at2759"/>
<accession>A0A2T9YA03</accession>
<comment type="caution">
    <text evidence="1">The sequence shown here is derived from an EMBL/GenBank/DDBJ whole genome shotgun (WGS) entry which is preliminary data.</text>
</comment>
<reference evidence="1 2" key="1">
    <citation type="journal article" date="2018" name="MBio">
        <title>Comparative Genomics Reveals the Core Gene Toolbox for the Fungus-Insect Symbiosis.</title>
        <authorList>
            <person name="Wang Y."/>
            <person name="Stata M."/>
            <person name="Wang W."/>
            <person name="Stajich J.E."/>
            <person name="White M.M."/>
            <person name="Moncalvo J.M."/>
        </authorList>
    </citation>
    <scope>NUCLEOTIDE SEQUENCE [LARGE SCALE GENOMIC DNA]</scope>
    <source>
        <strain evidence="1 2">SWE-8-4</strain>
    </source>
</reference>
<sequence length="233" mass="26340">MYINDIFNGVNDVYVTGLGKWIPGLLFADDAVVLSESSFQRLKIKVVLLNTERAHPHSYNGNVTIISNYYTSDKLQIALDVITKWSYIHAIFLKNQLIPTAIKLKVLQSVLIPIGTYGGELFGMSESRIKPIQIIADRALRVIAGANRATAMSRLREEFGIKSINSVCSRLRERSHFKWPSSKTWIADLIRCLLKSRSSIWVSGTLGWQKIYNCCLEQSATRIGIYARNSRND</sequence>
<organism evidence="1 2">
    <name type="scientific">Smittium simulii</name>
    <dbReference type="NCBI Taxonomy" id="133385"/>
    <lineage>
        <taxon>Eukaryota</taxon>
        <taxon>Fungi</taxon>
        <taxon>Fungi incertae sedis</taxon>
        <taxon>Zoopagomycota</taxon>
        <taxon>Kickxellomycotina</taxon>
        <taxon>Harpellomycetes</taxon>
        <taxon>Harpellales</taxon>
        <taxon>Legeriomycetaceae</taxon>
        <taxon>Smittium</taxon>
    </lineage>
</organism>